<feature type="domain" description="Type II secretion system protein GspG C-terminal" evidence="11">
    <location>
        <begin position="39"/>
        <end position="148"/>
    </location>
</feature>
<comment type="subcellular location">
    <subcellularLocation>
        <location evidence="1">Cell inner membrane</location>
        <topology evidence="1">Single-pass membrane protein</topology>
    </subcellularLocation>
</comment>
<dbReference type="NCBIfam" id="TIGR01710">
    <property type="entry name" value="typeII_sec_gspG"/>
    <property type="match status" value="1"/>
</dbReference>
<dbReference type="InterPro" id="IPR010054">
    <property type="entry name" value="Type2_sec_GspG"/>
</dbReference>
<keyword evidence="6" id="KW-0997">Cell inner membrane</keyword>
<dbReference type="RefSeq" id="WP_188703078.1">
    <property type="nucleotide sequence ID" value="NZ_BMLX01000001.1"/>
</dbReference>
<dbReference type="InterPro" id="IPR012902">
    <property type="entry name" value="N_methyl_site"/>
</dbReference>
<evidence type="ECO:0000256" key="7">
    <source>
        <dbReference type="ARBA" id="ARBA00022692"/>
    </source>
</evidence>
<evidence type="ECO:0000256" key="2">
    <source>
        <dbReference type="ARBA" id="ARBA00009984"/>
    </source>
</evidence>
<evidence type="ECO:0000313" key="12">
    <source>
        <dbReference type="EMBL" id="GGP19468.1"/>
    </source>
</evidence>
<proteinExistence type="inferred from homology"/>
<keyword evidence="4" id="KW-1003">Cell membrane</keyword>
<dbReference type="PANTHER" id="PTHR30093">
    <property type="entry name" value="GENERAL SECRETION PATHWAY PROTEIN G"/>
    <property type="match status" value="1"/>
</dbReference>
<evidence type="ECO:0000259" key="11">
    <source>
        <dbReference type="Pfam" id="PF08334"/>
    </source>
</evidence>
<evidence type="ECO:0000256" key="1">
    <source>
        <dbReference type="ARBA" id="ARBA00004377"/>
    </source>
</evidence>
<evidence type="ECO:0000256" key="10">
    <source>
        <dbReference type="SAM" id="Phobius"/>
    </source>
</evidence>
<keyword evidence="13" id="KW-1185">Reference proteome</keyword>
<organism evidence="12 13">
    <name type="scientific">Silvimonas iriomotensis</name>
    <dbReference type="NCBI Taxonomy" id="449662"/>
    <lineage>
        <taxon>Bacteria</taxon>
        <taxon>Pseudomonadati</taxon>
        <taxon>Pseudomonadota</taxon>
        <taxon>Betaproteobacteria</taxon>
        <taxon>Neisseriales</taxon>
        <taxon>Chitinibacteraceae</taxon>
        <taxon>Silvimonas</taxon>
    </lineage>
</organism>
<name>A0ABQ2P6J9_9NEIS</name>
<dbReference type="InterPro" id="IPR045584">
    <property type="entry name" value="Pilin-like"/>
</dbReference>
<keyword evidence="8 10" id="KW-1133">Transmembrane helix</keyword>
<evidence type="ECO:0000256" key="9">
    <source>
        <dbReference type="ARBA" id="ARBA00023136"/>
    </source>
</evidence>
<dbReference type="NCBIfam" id="TIGR02532">
    <property type="entry name" value="IV_pilin_GFxxxE"/>
    <property type="match status" value="1"/>
</dbReference>
<dbReference type="Pfam" id="PF08334">
    <property type="entry name" value="T2SSG"/>
    <property type="match status" value="1"/>
</dbReference>
<dbReference type="InterPro" id="IPR013545">
    <property type="entry name" value="T2SS_protein-GspG_C"/>
</dbReference>
<dbReference type="Gene3D" id="3.30.700.10">
    <property type="entry name" value="Glycoprotein, Type 4 Pilin"/>
    <property type="match status" value="1"/>
</dbReference>
<protein>
    <recommendedName>
        <fullName evidence="3">Type II secretion system core protein G</fullName>
    </recommendedName>
</protein>
<keyword evidence="9 10" id="KW-0472">Membrane</keyword>
<dbReference type="SUPFAM" id="SSF54523">
    <property type="entry name" value="Pili subunits"/>
    <property type="match status" value="1"/>
</dbReference>
<keyword evidence="5" id="KW-0488">Methylation</keyword>
<dbReference type="PROSITE" id="PS00409">
    <property type="entry name" value="PROKAR_NTER_METHYL"/>
    <property type="match status" value="1"/>
</dbReference>
<dbReference type="Pfam" id="PF07963">
    <property type="entry name" value="N_methyl"/>
    <property type="match status" value="1"/>
</dbReference>
<dbReference type="Proteomes" id="UP000637267">
    <property type="component" value="Unassembled WGS sequence"/>
</dbReference>
<gene>
    <name evidence="12" type="primary">gspG</name>
    <name evidence="12" type="ORF">GCM10010970_10760</name>
</gene>
<evidence type="ECO:0000256" key="5">
    <source>
        <dbReference type="ARBA" id="ARBA00022481"/>
    </source>
</evidence>
<evidence type="ECO:0000256" key="3">
    <source>
        <dbReference type="ARBA" id="ARBA00020042"/>
    </source>
</evidence>
<evidence type="ECO:0000313" key="13">
    <source>
        <dbReference type="Proteomes" id="UP000637267"/>
    </source>
</evidence>
<evidence type="ECO:0000256" key="8">
    <source>
        <dbReference type="ARBA" id="ARBA00022989"/>
    </source>
</evidence>
<dbReference type="InterPro" id="IPR000983">
    <property type="entry name" value="Bac_GSPG_pilin"/>
</dbReference>
<feature type="transmembrane region" description="Helical" evidence="10">
    <location>
        <begin position="16"/>
        <end position="37"/>
    </location>
</feature>
<sequence>MFAAASRRAAGAAQRGFTLIEILVVITILAILGALIVPKIMDRPNDARVVAAKQDIRSVVQALKLYKLDNGRYPTTEQGLKALVEKPTATPAPTNWKTGGYLEKLPKDPWGNDYVYLNPGLHGEIDVMSYGADGQSGGEGYDADIGSWQQ</sequence>
<keyword evidence="7 10" id="KW-0812">Transmembrane</keyword>
<comment type="similarity">
    <text evidence="2">Belongs to the GSP G family.</text>
</comment>
<reference evidence="13" key="1">
    <citation type="journal article" date="2019" name="Int. J. Syst. Evol. Microbiol.">
        <title>The Global Catalogue of Microorganisms (GCM) 10K type strain sequencing project: providing services to taxonomists for standard genome sequencing and annotation.</title>
        <authorList>
            <consortium name="The Broad Institute Genomics Platform"/>
            <consortium name="The Broad Institute Genome Sequencing Center for Infectious Disease"/>
            <person name="Wu L."/>
            <person name="Ma J."/>
        </authorList>
    </citation>
    <scope>NUCLEOTIDE SEQUENCE [LARGE SCALE GENOMIC DNA]</scope>
    <source>
        <strain evidence="13">CGMCC 1.8859</strain>
    </source>
</reference>
<accession>A0ABQ2P6J9</accession>
<dbReference type="PRINTS" id="PR00813">
    <property type="entry name" value="BCTERIALGSPG"/>
</dbReference>
<dbReference type="EMBL" id="BMLX01000001">
    <property type="protein sequence ID" value="GGP19468.1"/>
    <property type="molecule type" value="Genomic_DNA"/>
</dbReference>
<evidence type="ECO:0000256" key="6">
    <source>
        <dbReference type="ARBA" id="ARBA00022519"/>
    </source>
</evidence>
<evidence type="ECO:0000256" key="4">
    <source>
        <dbReference type="ARBA" id="ARBA00022475"/>
    </source>
</evidence>
<dbReference type="PANTHER" id="PTHR30093:SF44">
    <property type="entry name" value="TYPE II SECRETION SYSTEM CORE PROTEIN G"/>
    <property type="match status" value="1"/>
</dbReference>
<comment type="caution">
    <text evidence="12">The sequence shown here is derived from an EMBL/GenBank/DDBJ whole genome shotgun (WGS) entry which is preliminary data.</text>
</comment>